<evidence type="ECO:0000313" key="3">
    <source>
        <dbReference type="Proteomes" id="UP000054217"/>
    </source>
</evidence>
<gene>
    <name evidence="2" type="ORF">M404DRAFT_21335</name>
</gene>
<dbReference type="Pfam" id="PF26138">
    <property type="entry name" value="DUF8040"/>
    <property type="match status" value="1"/>
</dbReference>
<dbReference type="Proteomes" id="UP000054217">
    <property type="component" value="Unassembled WGS sequence"/>
</dbReference>
<dbReference type="EMBL" id="KN831952">
    <property type="protein sequence ID" value="KIO10383.1"/>
    <property type="molecule type" value="Genomic_DNA"/>
</dbReference>
<name>A0A0C3JMJ8_PISTI</name>
<evidence type="ECO:0000313" key="2">
    <source>
        <dbReference type="EMBL" id="KIO10383.1"/>
    </source>
</evidence>
<keyword evidence="3" id="KW-1185">Reference proteome</keyword>
<dbReference type="InParanoid" id="A0A0C3JMJ8"/>
<feature type="domain" description="DUF8040" evidence="1">
    <location>
        <begin position="2"/>
        <end position="88"/>
    </location>
</feature>
<dbReference type="InterPro" id="IPR058353">
    <property type="entry name" value="DUF8040"/>
</dbReference>
<organism evidence="2 3">
    <name type="scientific">Pisolithus tinctorius Marx 270</name>
    <dbReference type="NCBI Taxonomy" id="870435"/>
    <lineage>
        <taxon>Eukaryota</taxon>
        <taxon>Fungi</taxon>
        <taxon>Dikarya</taxon>
        <taxon>Basidiomycota</taxon>
        <taxon>Agaricomycotina</taxon>
        <taxon>Agaricomycetes</taxon>
        <taxon>Agaricomycetidae</taxon>
        <taxon>Boletales</taxon>
        <taxon>Sclerodermatineae</taxon>
        <taxon>Pisolithaceae</taxon>
        <taxon>Pisolithus</taxon>
    </lineage>
</organism>
<protein>
    <recommendedName>
        <fullName evidence="1">DUF8040 domain-containing protein</fullName>
    </recommendedName>
</protein>
<dbReference type="HOGENOM" id="CLU_1332412_0_0_1"/>
<proteinExistence type="predicted"/>
<dbReference type="STRING" id="870435.A0A0C3JMJ8"/>
<reference evidence="2 3" key="1">
    <citation type="submission" date="2014-04" db="EMBL/GenBank/DDBJ databases">
        <authorList>
            <consortium name="DOE Joint Genome Institute"/>
            <person name="Kuo A."/>
            <person name="Kohler A."/>
            <person name="Costa M.D."/>
            <person name="Nagy L.G."/>
            <person name="Floudas D."/>
            <person name="Copeland A."/>
            <person name="Barry K.W."/>
            <person name="Cichocki N."/>
            <person name="Veneault-Fourrey C."/>
            <person name="LaButti K."/>
            <person name="Lindquist E.A."/>
            <person name="Lipzen A."/>
            <person name="Lundell T."/>
            <person name="Morin E."/>
            <person name="Murat C."/>
            <person name="Sun H."/>
            <person name="Tunlid A."/>
            <person name="Henrissat B."/>
            <person name="Grigoriev I.V."/>
            <person name="Hibbett D.S."/>
            <person name="Martin F."/>
            <person name="Nordberg H.P."/>
            <person name="Cantor M.N."/>
            <person name="Hua S.X."/>
        </authorList>
    </citation>
    <scope>NUCLEOTIDE SEQUENCE [LARGE SCALE GENOMIC DNA]</scope>
    <source>
        <strain evidence="2 3">Marx 270</strain>
    </source>
</reference>
<accession>A0A0C3JMJ8</accession>
<reference evidence="3" key="2">
    <citation type="submission" date="2015-01" db="EMBL/GenBank/DDBJ databases">
        <title>Evolutionary Origins and Diversification of the Mycorrhizal Mutualists.</title>
        <authorList>
            <consortium name="DOE Joint Genome Institute"/>
            <consortium name="Mycorrhizal Genomics Consortium"/>
            <person name="Kohler A."/>
            <person name="Kuo A."/>
            <person name="Nagy L.G."/>
            <person name="Floudas D."/>
            <person name="Copeland A."/>
            <person name="Barry K.W."/>
            <person name="Cichocki N."/>
            <person name="Veneault-Fourrey C."/>
            <person name="LaButti K."/>
            <person name="Lindquist E.A."/>
            <person name="Lipzen A."/>
            <person name="Lundell T."/>
            <person name="Morin E."/>
            <person name="Murat C."/>
            <person name="Riley R."/>
            <person name="Ohm R."/>
            <person name="Sun H."/>
            <person name="Tunlid A."/>
            <person name="Henrissat B."/>
            <person name="Grigoriev I.V."/>
            <person name="Hibbett D.S."/>
            <person name="Martin F."/>
        </authorList>
    </citation>
    <scope>NUCLEOTIDE SEQUENCE [LARGE SCALE GENOMIC DNA]</scope>
    <source>
        <strain evidence="3">Marx 270</strain>
    </source>
</reference>
<dbReference type="AlphaFoldDB" id="A0A0C3JMJ8"/>
<dbReference type="OrthoDB" id="1681765at2759"/>
<sequence length="206" mass="23443">MSILTGSGWVAKLLNSHPERIRTELAVHKHVFNILLWELQQHGIGPSKHIMLKEQLAIFLYTSVTGLSIRHVGEHFQRSNGMISKPVNAEECYNLHHAQLGNVIEQIIGVIKRRFRILIMPPEYGMDVQARIPPALCCIHNIIRMYDPLELDDIEGFISPPPPDESEEVIGVIANGITTTAERLWMLERWGAIAQNIWNSYIAKRV</sequence>
<evidence type="ECO:0000259" key="1">
    <source>
        <dbReference type="Pfam" id="PF26138"/>
    </source>
</evidence>